<keyword evidence="1" id="KW-0812">Transmembrane</keyword>
<dbReference type="AlphaFoldDB" id="A0A9N9GQV1"/>
<reference evidence="2" key="1">
    <citation type="submission" date="2021-06" db="EMBL/GenBank/DDBJ databases">
        <authorList>
            <person name="Kallberg Y."/>
            <person name="Tangrot J."/>
            <person name="Rosling A."/>
        </authorList>
    </citation>
    <scope>NUCLEOTIDE SEQUENCE</scope>
    <source>
        <strain evidence="2">FL130A</strain>
    </source>
</reference>
<keyword evidence="3" id="KW-1185">Reference proteome</keyword>
<protein>
    <submittedName>
        <fullName evidence="2">12140_t:CDS:1</fullName>
    </submittedName>
</protein>
<evidence type="ECO:0000256" key="1">
    <source>
        <dbReference type="SAM" id="Phobius"/>
    </source>
</evidence>
<dbReference type="OrthoDB" id="2332646at2759"/>
<keyword evidence="1" id="KW-1133">Transmembrane helix</keyword>
<name>A0A9N9GQV1_9GLOM</name>
<keyword evidence="1" id="KW-0472">Membrane</keyword>
<evidence type="ECO:0000313" key="2">
    <source>
        <dbReference type="EMBL" id="CAG8628071.1"/>
    </source>
</evidence>
<gene>
    <name evidence="2" type="ORF">ALEPTO_LOCUS9245</name>
</gene>
<feature type="transmembrane region" description="Helical" evidence="1">
    <location>
        <begin position="50"/>
        <end position="77"/>
    </location>
</feature>
<comment type="caution">
    <text evidence="2">The sequence shown here is derived from an EMBL/GenBank/DDBJ whole genome shotgun (WGS) entry which is preliminary data.</text>
</comment>
<organism evidence="2 3">
    <name type="scientific">Ambispora leptoticha</name>
    <dbReference type="NCBI Taxonomy" id="144679"/>
    <lineage>
        <taxon>Eukaryota</taxon>
        <taxon>Fungi</taxon>
        <taxon>Fungi incertae sedis</taxon>
        <taxon>Mucoromycota</taxon>
        <taxon>Glomeromycotina</taxon>
        <taxon>Glomeromycetes</taxon>
        <taxon>Archaeosporales</taxon>
        <taxon>Ambisporaceae</taxon>
        <taxon>Ambispora</taxon>
    </lineage>
</organism>
<evidence type="ECO:0000313" key="3">
    <source>
        <dbReference type="Proteomes" id="UP000789508"/>
    </source>
</evidence>
<accession>A0A9N9GQV1</accession>
<sequence length="171" mass="19435">MGRQFYQNIHWNTTMFKLTIVGLILFNILNLTTTIFLINDIIKQPRYIIWVVKMIAGALTTMLAFAYTFSPVIILHWNPKTPKLQKTGNINSLDAASATCERTQRYLPLTTAIDSILRSIITFILGSPPPKRFINATRAFVINRRPLNNVIRDRGIVSTGMMGGYLYTDNP</sequence>
<feature type="transmembrane region" description="Helical" evidence="1">
    <location>
        <begin position="20"/>
        <end position="38"/>
    </location>
</feature>
<dbReference type="Proteomes" id="UP000789508">
    <property type="component" value="Unassembled WGS sequence"/>
</dbReference>
<dbReference type="EMBL" id="CAJVPS010006701">
    <property type="protein sequence ID" value="CAG8628071.1"/>
    <property type="molecule type" value="Genomic_DNA"/>
</dbReference>
<proteinExistence type="predicted"/>